<organism evidence="10 11">
    <name type="scientific">Stygiolobus caldivivus</name>
    <dbReference type="NCBI Taxonomy" id="2824673"/>
    <lineage>
        <taxon>Archaea</taxon>
        <taxon>Thermoproteota</taxon>
        <taxon>Thermoprotei</taxon>
        <taxon>Sulfolobales</taxon>
        <taxon>Sulfolobaceae</taxon>
        <taxon>Stygiolobus</taxon>
    </lineage>
</organism>
<proteinExistence type="inferred from homology"/>
<sequence>MNMAIIIASTMSDSGKSTVVSGLVKLFSGIPFKAQNMSLNSYPTLDHGEIAFIQAYQAISSGLNPERYMNPVLLKPDGRGIEIVFMGEPLGSFPAGYYYDEFLPRVWVKIKNLIRDEMVVEAAGGIEPNFVEKDITAVRLSRELNIPIILTLDIDRGGAFTSALGAYFTLPPEVRKNLRGFLINKFRGEEKYLEPAIKWLEEKTGMKYMGYLPLFDEPLIMPEDSMNVKDFGEGDIEVSVISYPYMSNFNEFSAFRNSNASVRFVKKPSEISKSDLIILPGSKNTLESLKFLVEKKFLDVIRKKQVLGICGGFQIMGKKIVDPYNVEIKERSVEGLGFLNVETVYEKDKIISITETDAQVNGYEIRRGRIRYVNSQKPLFYITKRGSKEVSEPDGSESNNYLGYSVHGSLFSKGGQKILREKFGIKIYTDSFEEEAKKDIERVSYFISKFLHVDEIRDIYLGK</sequence>
<dbReference type="PANTHER" id="PTHR21343">
    <property type="entry name" value="DETHIOBIOTIN SYNTHETASE"/>
    <property type="match status" value="1"/>
</dbReference>
<feature type="active site" description="Nucleophile" evidence="7">
    <location>
        <position position="310"/>
    </location>
</feature>
<dbReference type="Gene3D" id="3.40.50.880">
    <property type="match status" value="1"/>
</dbReference>
<dbReference type="HAMAP" id="MF_00028">
    <property type="entry name" value="CobQ"/>
    <property type="match status" value="1"/>
</dbReference>
<dbReference type="Pfam" id="PF07685">
    <property type="entry name" value="GATase_3"/>
    <property type="match status" value="1"/>
</dbReference>
<evidence type="ECO:0000256" key="3">
    <source>
        <dbReference type="ARBA" id="ARBA00014921"/>
    </source>
</evidence>
<name>A0A8D5U517_9CREN</name>
<dbReference type="AlphaFoldDB" id="A0A8D5U517"/>
<dbReference type="PROSITE" id="PS51274">
    <property type="entry name" value="GATASE_COBBQ"/>
    <property type="match status" value="1"/>
</dbReference>
<dbReference type="GO" id="GO:0003824">
    <property type="term" value="F:catalytic activity"/>
    <property type="evidence" value="ECO:0007669"/>
    <property type="project" value="InterPro"/>
</dbReference>
<accession>A0A8D5U517</accession>
<protein>
    <recommendedName>
        <fullName evidence="3 7">Probable cobyric acid synthase</fullName>
    </recommendedName>
</protein>
<feature type="domain" description="CobQ/CobB/MinD/ParA nucleotide binding" evidence="8">
    <location>
        <begin position="5"/>
        <end position="214"/>
    </location>
</feature>
<keyword evidence="11" id="KW-1185">Reference proteome</keyword>
<dbReference type="NCBIfam" id="NF001989">
    <property type="entry name" value="PRK00784.1"/>
    <property type="match status" value="1"/>
</dbReference>
<dbReference type="Gene3D" id="3.40.50.300">
    <property type="entry name" value="P-loop containing nucleotide triphosphate hydrolases"/>
    <property type="match status" value="1"/>
</dbReference>
<evidence type="ECO:0000256" key="7">
    <source>
        <dbReference type="HAMAP-Rule" id="MF_00028"/>
    </source>
</evidence>
<evidence type="ECO:0000256" key="4">
    <source>
        <dbReference type="ARBA" id="ARBA00022573"/>
    </source>
</evidence>
<evidence type="ECO:0000259" key="8">
    <source>
        <dbReference type="Pfam" id="PF01656"/>
    </source>
</evidence>
<dbReference type="Proteomes" id="UP000825123">
    <property type="component" value="Chromosome"/>
</dbReference>
<dbReference type="Pfam" id="PF01656">
    <property type="entry name" value="CbiA"/>
    <property type="match status" value="1"/>
</dbReference>
<dbReference type="SUPFAM" id="SSF52317">
    <property type="entry name" value="Class I glutamine amidotransferase-like"/>
    <property type="match status" value="1"/>
</dbReference>
<evidence type="ECO:0000256" key="6">
    <source>
        <dbReference type="ARBA" id="ARBA00025166"/>
    </source>
</evidence>
<dbReference type="SUPFAM" id="SSF52540">
    <property type="entry name" value="P-loop containing nucleoside triphosphate hydrolases"/>
    <property type="match status" value="1"/>
</dbReference>
<dbReference type="NCBIfam" id="TIGR00313">
    <property type="entry name" value="cobQ"/>
    <property type="match status" value="1"/>
</dbReference>
<evidence type="ECO:0000256" key="5">
    <source>
        <dbReference type="ARBA" id="ARBA00022962"/>
    </source>
</evidence>
<dbReference type="InterPro" id="IPR027417">
    <property type="entry name" value="P-loop_NTPase"/>
</dbReference>
<dbReference type="EMBL" id="AP024597">
    <property type="protein sequence ID" value="BCU69394.1"/>
    <property type="molecule type" value="Genomic_DNA"/>
</dbReference>
<dbReference type="InterPro" id="IPR033949">
    <property type="entry name" value="CobQ_GATase1"/>
</dbReference>
<dbReference type="GO" id="GO:0009236">
    <property type="term" value="P:cobalamin biosynthetic process"/>
    <property type="evidence" value="ECO:0007669"/>
    <property type="project" value="UniProtKB-UniRule"/>
</dbReference>
<reference evidence="10 11" key="1">
    <citation type="submission" date="2021-04" db="EMBL/GenBank/DDBJ databases">
        <title>Complete genome sequence of Stygiolobus sp. KN-1.</title>
        <authorList>
            <person name="Nakamura K."/>
            <person name="Sakai H."/>
            <person name="Kurosawa N."/>
        </authorList>
    </citation>
    <scope>NUCLEOTIDE SEQUENCE [LARGE SCALE GENOMIC DNA]</scope>
    <source>
        <strain evidence="10 11">KN-1</strain>
    </source>
</reference>
<comment type="function">
    <text evidence="6 7">Catalyzes amidations at positions B, D, E, and G on adenosylcobyrinic A,C-diamide. NH(2) groups are provided by glutamine, and one molecule of ATP is hydrogenolyzed for each amidation.</text>
</comment>
<feature type="active site" evidence="7">
    <location>
        <position position="407"/>
    </location>
</feature>
<evidence type="ECO:0000313" key="10">
    <source>
        <dbReference type="EMBL" id="BCU69394.1"/>
    </source>
</evidence>
<feature type="domain" description="CobB/CobQ-like glutamine amidotransferase" evidence="9">
    <location>
        <begin position="238"/>
        <end position="413"/>
    </location>
</feature>
<dbReference type="PROSITE" id="PS51273">
    <property type="entry name" value="GATASE_TYPE_1"/>
    <property type="match status" value="1"/>
</dbReference>
<evidence type="ECO:0000256" key="2">
    <source>
        <dbReference type="ARBA" id="ARBA00006205"/>
    </source>
</evidence>
<keyword evidence="4 7" id="KW-0169">Cobalamin biosynthesis</keyword>
<dbReference type="InterPro" id="IPR002586">
    <property type="entry name" value="CobQ/CobB/MinD/ParA_Nub-bd_dom"/>
</dbReference>
<dbReference type="PANTHER" id="PTHR21343:SF1">
    <property type="entry name" value="COBYRIC ACID SYNTHASE"/>
    <property type="match status" value="1"/>
</dbReference>
<keyword evidence="5 7" id="KW-0315">Glutamine amidotransferase</keyword>
<dbReference type="GO" id="GO:0015420">
    <property type="term" value="F:ABC-type vitamin B12 transporter activity"/>
    <property type="evidence" value="ECO:0007669"/>
    <property type="project" value="UniProtKB-UniRule"/>
</dbReference>
<dbReference type="CDD" id="cd01750">
    <property type="entry name" value="GATase1_CobQ"/>
    <property type="match status" value="1"/>
</dbReference>
<comment type="pathway">
    <text evidence="1 7">Cofactor biosynthesis; adenosylcobalamin biosynthesis.</text>
</comment>
<evidence type="ECO:0000259" key="9">
    <source>
        <dbReference type="Pfam" id="PF07685"/>
    </source>
</evidence>
<gene>
    <name evidence="7" type="primary">cobQ</name>
    <name evidence="10" type="ORF">KN1_06910</name>
</gene>
<dbReference type="InterPro" id="IPR029062">
    <property type="entry name" value="Class_I_gatase-like"/>
</dbReference>
<evidence type="ECO:0000313" key="11">
    <source>
        <dbReference type="Proteomes" id="UP000825123"/>
    </source>
</evidence>
<dbReference type="KEGG" id="csty:KN1_06910"/>
<dbReference type="InterPro" id="IPR004459">
    <property type="entry name" value="CobQ_synth"/>
</dbReference>
<comment type="similarity">
    <text evidence="2 7">Belongs to the CobB/CobQ family. CobQ subfamily.</text>
</comment>
<evidence type="ECO:0000256" key="1">
    <source>
        <dbReference type="ARBA" id="ARBA00004953"/>
    </source>
</evidence>
<dbReference type="InterPro" id="IPR011698">
    <property type="entry name" value="GATase_3"/>
</dbReference>
<dbReference type="UniPathway" id="UPA00148"/>